<accession>A0ABQ1W1X5</accession>
<feature type="signal peptide" evidence="1">
    <location>
        <begin position="1"/>
        <end position="27"/>
    </location>
</feature>
<keyword evidence="3" id="KW-1185">Reference proteome</keyword>
<evidence type="ECO:0000256" key="1">
    <source>
        <dbReference type="SAM" id="SignalP"/>
    </source>
</evidence>
<feature type="chain" id="PRO_5045396309" evidence="1">
    <location>
        <begin position="28"/>
        <end position="130"/>
    </location>
</feature>
<evidence type="ECO:0000313" key="3">
    <source>
        <dbReference type="Proteomes" id="UP000608420"/>
    </source>
</evidence>
<protein>
    <submittedName>
        <fullName evidence="2">Uncharacterized protein</fullName>
    </submittedName>
</protein>
<evidence type="ECO:0000313" key="2">
    <source>
        <dbReference type="EMBL" id="GGG07307.1"/>
    </source>
</evidence>
<keyword evidence="1" id="KW-0732">Signal</keyword>
<proteinExistence type="predicted"/>
<gene>
    <name evidence="2" type="ORF">GCM10010913_31410</name>
</gene>
<sequence length="130" mass="13549">MNFKKSKLALITIFAVASLMATNSAFAASSVKGKAGGYDTSGSISINSNSATANTSAGGSAFTYVEVTYNYKWGDLKDSYSVTKSNNGNQPAVSVTASSQYANPLSVNATATHKVQVGTATWTDYTNISY</sequence>
<reference evidence="3" key="1">
    <citation type="journal article" date="2019" name="Int. J. Syst. Evol. Microbiol.">
        <title>The Global Catalogue of Microorganisms (GCM) 10K type strain sequencing project: providing services to taxonomists for standard genome sequencing and annotation.</title>
        <authorList>
            <consortium name="The Broad Institute Genomics Platform"/>
            <consortium name="The Broad Institute Genome Sequencing Center for Infectious Disease"/>
            <person name="Wu L."/>
            <person name="Ma J."/>
        </authorList>
    </citation>
    <scope>NUCLEOTIDE SEQUENCE [LARGE SCALE GENOMIC DNA]</scope>
    <source>
        <strain evidence="3">CGMCC 1.15420</strain>
    </source>
</reference>
<dbReference type="EMBL" id="BMIW01000024">
    <property type="protein sequence ID" value="GGG07307.1"/>
    <property type="molecule type" value="Genomic_DNA"/>
</dbReference>
<dbReference type="RefSeq" id="WP_120461090.1">
    <property type="nucleotide sequence ID" value="NZ_BMIW01000024.1"/>
</dbReference>
<dbReference type="Proteomes" id="UP000608420">
    <property type="component" value="Unassembled WGS sequence"/>
</dbReference>
<comment type="caution">
    <text evidence="2">The sequence shown here is derived from an EMBL/GenBank/DDBJ whole genome shotgun (WGS) entry which is preliminary data.</text>
</comment>
<name>A0ABQ1W1X5_9BACL</name>
<organism evidence="2 3">
    <name type="scientific">Paenibacillus aceti</name>
    <dbReference type="NCBI Taxonomy" id="1820010"/>
    <lineage>
        <taxon>Bacteria</taxon>
        <taxon>Bacillati</taxon>
        <taxon>Bacillota</taxon>
        <taxon>Bacilli</taxon>
        <taxon>Bacillales</taxon>
        <taxon>Paenibacillaceae</taxon>
        <taxon>Paenibacillus</taxon>
    </lineage>
</organism>